<comment type="caution">
    <text evidence="3">The sequence shown here is derived from an EMBL/GenBank/DDBJ whole genome shotgun (WGS) entry which is preliminary data.</text>
</comment>
<dbReference type="Gene3D" id="2.60.200.20">
    <property type="match status" value="1"/>
</dbReference>
<dbReference type="PANTHER" id="PTHR23308">
    <property type="entry name" value="NUCLEAR INHIBITOR OF PROTEIN PHOSPHATASE-1"/>
    <property type="match status" value="1"/>
</dbReference>
<dbReference type="FunFam" id="2.60.200.20:FF:000063">
    <property type="entry name" value="Predicted protein"/>
    <property type="match status" value="1"/>
</dbReference>
<dbReference type="Proteomes" id="UP001058974">
    <property type="component" value="Chromosome 5"/>
</dbReference>
<dbReference type="Pfam" id="PF00498">
    <property type="entry name" value="FHA"/>
    <property type="match status" value="1"/>
</dbReference>
<accession>A0A9D5AGI3</accession>
<dbReference type="SMART" id="SM00240">
    <property type="entry name" value="FHA"/>
    <property type="match status" value="1"/>
</dbReference>
<dbReference type="CDD" id="cd00060">
    <property type="entry name" value="FHA"/>
    <property type="match status" value="1"/>
</dbReference>
<evidence type="ECO:0000313" key="4">
    <source>
        <dbReference type="Proteomes" id="UP001058974"/>
    </source>
</evidence>
<name>A0A9D5AGI3_PEA</name>
<dbReference type="OrthoDB" id="687730at2759"/>
<gene>
    <name evidence="3" type="ORF">KIW84_053242</name>
</gene>
<dbReference type="InterPro" id="IPR008984">
    <property type="entry name" value="SMAD_FHA_dom_sf"/>
</dbReference>
<evidence type="ECO:0000259" key="2">
    <source>
        <dbReference type="PROSITE" id="PS50006"/>
    </source>
</evidence>
<sequence length="226" mass="24409">MEAITKSLYLTKFPNSQIYSSSSSNSPISLHSKATSVTFNSSTHHLHKCFLFQQPGRGVIHPIAKNKGKLGVIHASEAATPITNATGRWILEPIGDGDTRHIGYKVAMPGAYEIASNEVTVGRVPEKADIVIQVATVSGAHARIRKKEDNLLVMDLDSTNGTFVDEKRLRPGVVTIVSPGSFITFGDTHLAMFRVSKIKDEKVADTTGETEGESDNGDKSDITETS</sequence>
<dbReference type="AlphaFoldDB" id="A0A9D5AGI3"/>
<dbReference type="InterPro" id="IPR050923">
    <property type="entry name" value="Cell_Proc_Reg/RNA_Proc"/>
</dbReference>
<dbReference type="Gramene" id="PSAT_LOCUS22483_t1">
    <property type="protein sequence ID" value="CAL5203410.1"/>
    <property type="gene ID" value="PSAT_LOCUS22483"/>
</dbReference>
<dbReference type="EMBL" id="JAMSHJ010000005">
    <property type="protein sequence ID" value="KAI5406899.1"/>
    <property type="molecule type" value="Genomic_DNA"/>
</dbReference>
<evidence type="ECO:0000313" key="3">
    <source>
        <dbReference type="EMBL" id="KAI5406899.1"/>
    </source>
</evidence>
<feature type="region of interest" description="Disordered" evidence="1">
    <location>
        <begin position="201"/>
        <end position="226"/>
    </location>
</feature>
<keyword evidence="4" id="KW-1185">Reference proteome</keyword>
<dbReference type="InterPro" id="IPR000253">
    <property type="entry name" value="FHA_dom"/>
</dbReference>
<reference evidence="3 4" key="1">
    <citation type="journal article" date="2022" name="Nat. Genet.">
        <title>Improved pea reference genome and pan-genome highlight genomic features and evolutionary characteristics.</title>
        <authorList>
            <person name="Yang T."/>
            <person name="Liu R."/>
            <person name="Luo Y."/>
            <person name="Hu S."/>
            <person name="Wang D."/>
            <person name="Wang C."/>
            <person name="Pandey M.K."/>
            <person name="Ge S."/>
            <person name="Xu Q."/>
            <person name="Li N."/>
            <person name="Li G."/>
            <person name="Huang Y."/>
            <person name="Saxena R.K."/>
            <person name="Ji Y."/>
            <person name="Li M."/>
            <person name="Yan X."/>
            <person name="He Y."/>
            <person name="Liu Y."/>
            <person name="Wang X."/>
            <person name="Xiang C."/>
            <person name="Varshney R.K."/>
            <person name="Ding H."/>
            <person name="Gao S."/>
            <person name="Zong X."/>
        </authorList>
    </citation>
    <scope>NUCLEOTIDE SEQUENCE [LARGE SCALE GENOMIC DNA]</scope>
    <source>
        <strain evidence="3 4">cv. Zhongwan 6</strain>
    </source>
</reference>
<evidence type="ECO:0000256" key="1">
    <source>
        <dbReference type="SAM" id="MobiDB-lite"/>
    </source>
</evidence>
<dbReference type="PROSITE" id="PS50006">
    <property type="entry name" value="FHA_DOMAIN"/>
    <property type="match status" value="1"/>
</dbReference>
<proteinExistence type="predicted"/>
<dbReference type="SUPFAM" id="SSF49879">
    <property type="entry name" value="SMAD/FHA domain"/>
    <property type="match status" value="1"/>
</dbReference>
<dbReference type="Gramene" id="Psat05G0324200-T1">
    <property type="protein sequence ID" value="KAI5406899.1"/>
    <property type="gene ID" value="KIW84_053242"/>
</dbReference>
<feature type="domain" description="FHA" evidence="2">
    <location>
        <begin position="119"/>
        <end position="169"/>
    </location>
</feature>
<organism evidence="3 4">
    <name type="scientific">Pisum sativum</name>
    <name type="common">Garden pea</name>
    <name type="synonym">Lathyrus oleraceus</name>
    <dbReference type="NCBI Taxonomy" id="3888"/>
    <lineage>
        <taxon>Eukaryota</taxon>
        <taxon>Viridiplantae</taxon>
        <taxon>Streptophyta</taxon>
        <taxon>Embryophyta</taxon>
        <taxon>Tracheophyta</taxon>
        <taxon>Spermatophyta</taxon>
        <taxon>Magnoliopsida</taxon>
        <taxon>eudicotyledons</taxon>
        <taxon>Gunneridae</taxon>
        <taxon>Pentapetalae</taxon>
        <taxon>rosids</taxon>
        <taxon>fabids</taxon>
        <taxon>Fabales</taxon>
        <taxon>Fabaceae</taxon>
        <taxon>Papilionoideae</taxon>
        <taxon>50 kb inversion clade</taxon>
        <taxon>NPAAA clade</taxon>
        <taxon>Hologalegina</taxon>
        <taxon>IRL clade</taxon>
        <taxon>Fabeae</taxon>
        <taxon>Lathyrus</taxon>
    </lineage>
</organism>
<protein>
    <recommendedName>
        <fullName evidence="2">FHA domain-containing protein</fullName>
    </recommendedName>
</protein>
<feature type="compositionally biased region" description="Basic and acidic residues" evidence="1">
    <location>
        <begin position="216"/>
        <end position="226"/>
    </location>
</feature>